<dbReference type="GO" id="GO:0000105">
    <property type="term" value="P:L-histidine biosynthetic process"/>
    <property type="evidence" value="ECO:0007669"/>
    <property type="project" value="InterPro"/>
</dbReference>
<reference evidence="2" key="1">
    <citation type="submission" date="2018-05" db="EMBL/GenBank/DDBJ databases">
        <authorList>
            <person name="Lanie J.A."/>
            <person name="Ng W.-L."/>
            <person name="Kazmierczak K.M."/>
            <person name="Andrzejewski T.M."/>
            <person name="Davidsen T.M."/>
            <person name="Wayne K.J."/>
            <person name="Tettelin H."/>
            <person name="Glass J.I."/>
            <person name="Rusch D."/>
            <person name="Podicherti R."/>
            <person name="Tsui H.-C.T."/>
            <person name="Winkler M.E."/>
        </authorList>
    </citation>
    <scope>NUCLEOTIDE SEQUENCE</scope>
</reference>
<dbReference type="GO" id="GO:0003949">
    <property type="term" value="F:1-(5-phosphoribosyl)-5-[(5-phosphoribosylamino)methylideneamino]imidazole-4-carboxamide isomerase activity"/>
    <property type="evidence" value="ECO:0007669"/>
    <property type="project" value="InterPro"/>
</dbReference>
<dbReference type="EMBL" id="UINC01049948">
    <property type="protein sequence ID" value="SVB62324.1"/>
    <property type="molecule type" value="Genomic_DNA"/>
</dbReference>
<feature type="non-terminal residue" evidence="2">
    <location>
        <position position="121"/>
    </location>
</feature>
<evidence type="ECO:0000313" key="2">
    <source>
        <dbReference type="EMBL" id="SVB62324.1"/>
    </source>
</evidence>
<organism evidence="2">
    <name type="scientific">marine metagenome</name>
    <dbReference type="NCBI Taxonomy" id="408172"/>
    <lineage>
        <taxon>unclassified sequences</taxon>
        <taxon>metagenomes</taxon>
        <taxon>ecological metagenomes</taxon>
    </lineage>
</organism>
<gene>
    <name evidence="2" type="ORF">METZ01_LOCUS215178</name>
</gene>
<name>A0A382FJ54_9ZZZZ</name>
<dbReference type="GO" id="GO:0005737">
    <property type="term" value="C:cytoplasm"/>
    <property type="evidence" value="ECO:0007669"/>
    <property type="project" value="TreeGrafter"/>
</dbReference>
<accession>A0A382FJ54</accession>
<dbReference type="InterPro" id="IPR011060">
    <property type="entry name" value="RibuloseP-bd_barrel"/>
</dbReference>
<evidence type="ECO:0008006" key="3">
    <source>
        <dbReference type="Google" id="ProtNLM"/>
    </source>
</evidence>
<dbReference type="Pfam" id="PF00977">
    <property type="entry name" value="His_biosynth"/>
    <property type="match status" value="1"/>
</dbReference>
<dbReference type="PANTHER" id="PTHR43090:SF2">
    <property type="entry name" value="1-(5-PHOSPHORIBOSYL)-5-[(5-PHOSPHORIBOSYLAMINO)METHYLIDENEAMINO] IMIDAZOLE-4-CARBOXAMIDE ISOMERASE"/>
    <property type="match status" value="1"/>
</dbReference>
<dbReference type="AlphaFoldDB" id="A0A382FJ54"/>
<protein>
    <recommendedName>
        <fullName evidence="3">1-(5-phosphoribosyl)-5-((5-phosphoribosylamino)methylideneamino)imidazole-4-carboxamide isomerase</fullName>
    </recommendedName>
</protein>
<dbReference type="InterPro" id="IPR044524">
    <property type="entry name" value="Isoase_HisA-like"/>
</dbReference>
<dbReference type="InterPro" id="IPR006062">
    <property type="entry name" value="His_biosynth"/>
</dbReference>
<dbReference type="InterPro" id="IPR013785">
    <property type="entry name" value="Aldolase_TIM"/>
</dbReference>
<sequence length="121" mass="13363">MQLIPAIDIRKGKCVRLFQGDFTKETPYEIEPIDLAAHYASAGAQWLHIVDLDGAKIGRPVNLQLITDIAQKIGLLVQVGGGIRTLAHVRKTLERADRVVIGSSAVVQPNKVMNWFNMFNA</sequence>
<evidence type="ECO:0000256" key="1">
    <source>
        <dbReference type="ARBA" id="ARBA00009667"/>
    </source>
</evidence>
<comment type="similarity">
    <text evidence="1">Belongs to the HisA/HisF family.</text>
</comment>
<dbReference type="Gene3D" id="3.20.20.70">
    <property type="entry name" value="Aldolase class I"/>
    <property type="match status" value="1"/>
</dbReference>
<dbReference type="SUPFAM" id="SSF51366">
    <property type="entry name" value="Ribulose-phoshate binding barrel"/>
    <property type="match status" value="1"/>
</dbReference>
<dbReference type="PANTHER" id="PTHR43090">
    <property type="entry name" value="1-(5-PHOSPHORIBOSYL)-5-[(5-PHOSPHORIBOSYLAMINO)METHYLIDENEAMINO] IMIDAZOLE-4-CARBOXAMIDE ISOMERASE"/>
    <property type="match status" value="1"/>
</dbReference>
<proteinExistence type="inferred from homology"/>
<dbReference type="GO" id="GO:0000162">
    <property type="term" value="P:L-tryptophan biosynthetic process"/>
    <property type="evidence" value="ECO:0007669"/>
    <property type="project" value="TreeGrafter"/>
</dbReference>